<keyword evidence="3" id="KW-1185">Reference proteome</keyword>
<gene>
    <name evidence="2" type="ORF">DVS28_a5104</name>
</gene>
<proteinExistence type="predicted"/>
<name>A0A346Y5L3_9ACTN</name>
<evidence type="ECO:0000313" key="3">
    <source>
        <dbReference type="Proteomes" id="UP000264006"/>
    </source>
</evidence>
<sequence>MRVLDMDDLDALPSPCRGCMFWQSAAAPPGEQASDPQGQDAWWQAMQLDWGTPGKGIWDGDELIAFALFAPPLHVQRPRTLTFAPSDDALVLATLWCDPDHRGAGHARHLLQALARDALSQGYEAIEAYGAAFVRDGACVLSGSALEALGFALHRPHPTTALYRMDLDRTVSWPQAVGHALGEVISSLQGRERARTRPALEQRQLREDARTNGSSS</sequence>
<reference evidence="2 3" key="1">
    <citation type="submission" date="2018-09" db="EMBL/GenBank/DDBJ databases">
        <title>Complete genome sequence of Euzebya sp. DY32-46 isolated from seawater of Pacific Ocean.</title>
        <authorList>
            <person name="Xu L."/>
            <person name="Wu Y.-H."/>
            <person name="Xu X.-W."/>
        </authorList>
    </citation>
    <scope>NUCLEOTIDE SEQUENCE [LARGE SCALE GENOMIC DNA]</scope>
    <source>
        <strain evidence="2 3">DY32-46</strain>
    </source>
</reference>
<evidence type="ECO:0000313" key="2">
    <source>
        <dbReference type="EMBL" id="AXV09760.1"/>
    </source>
</evidence>
<dbReference type="GO" id="GO:0016747">
    <property type="term" value="F:acyltransferase activity, transferring groups other than amino-acyl groups"/>
    <property type="evidence" value="ECO:0007669"/>
    <property type="project" value="InterPro"/>
</dbReference>
<dbReference type="InterPro" id="IPR000182">
    <property type="entry name" value="GNAT_dom"/>
</dbReference>
<protein>
    <recommendedName>
        <fullName evidence="1">N-acetyltransferase domain-containing protein</fullName>
    </recommendedName>
</protein>
<accession>A0A346Y5L3</accession>
<dbReference type="InterPro" id="IPR016181">
    <property type="entry name" value="Acyl_CoA_acyltransferase"/>
</dbReference>
<evidence type="ECO:0000259" key="1">
    <source>
        <dbReference type="PROSITE" id="PS51186"/>
    </source>
</evidence>
<dbReference type="KEGG" id="euz:DVS28_a5104"/>
<dbReference type="AlphaFoldDB" id="A0A346Y5L3"/>
<dbReference type="Gene3D" id="3.40.630.30">
    <property type="match status" value="1"/>
</dbReference>
<dbReference type="PROSITE" id="PS51186">
    <property type="entry name" value="GNAT"/>
    <property type="match status" value="1"/>
</dbReference>
<feature type="domain" description="N-acetyltransferase" evidence="1">
    <location>
        <begin position="1"/>
        <end position="170"/>
    </location>
</feature>
<dbReference type="EMBL" id="CP031165">
    <property type="protein sequence ID" value="AXV09760.1"/>
    <property type="molecule type" value="Genomic_DNA"/>
</dbReference>
<organism evidence="2 3">
    <name type="scientific">Euzebya pacifica</name>
    <dbReference type="NCBI Taxonomy" id="1608957"/>
    <lineage>
        <taxon>Bacteria</taxon>
        <taxon>Bacillati</taxon>
        <taxon>Actinomycetota</taxon>
        <taxon>Nitriliruptoria</taxon>
        <taxon>Euzebyales</taxon>
    </lineage>
</organism>
<dbReference type="Proteomes" id="UP000264006">
    <property type="component" value="Chromosome"/>
</dbReference>
<dbReference type="CDD" id="cd04301">
    <property type="entry name" value="NAT_SF"/>
    <property type="match status" value="1"/>
</dbReference>
<dbReference type="SUPFAM" id="SSF55729">
    <property type="entry name" value="Acyl-CoA N-acyltransferases (Nat)"/>
    <property type="match status" value="1"/>
</dbReference>
<dbReference type="Pfam" id="PF00583">
    <property type="entry name" value="Acetyltransf_1"/>
    <property type="match status" value="1"/>
</dbReference>